<organism evidence="9">
    <name type="scientific">marine sediment metagenome</name>
    <dbReference type="NCBI Taxonomy" id="412755"/>
    <lineage>
        <taxon>unclassified sequences</taxon>
        <taxon>metagenomes</taxon>
        <taxon>ecological metagenomes</taxon>
    </lineage>
</organism>
<evidence type="ECO:0008006" key="10">
    <source>
        <dbReference type="Google" id="ProtNLM"/>
    </source>
</evidence>
<evidence type="ECO:0000256" key="4">
    <source>
        <dbReference type="ARBA" id="ARBA00022777"/>
    </source>
</evidence>
<evidence type="ECO:0000256" key="5">
    <source>
        <dbReference type="ARBA" id="ARBA00022840"/>
    </source>
</evidence>
<comment type="similarity">
    <text evidence="1">Belongs to the four-carbon acid sugar kinase family.</text>
</comment>
<comment type="caution">
    <text evidence="9">The sequence shown here is derived from an EMBL/GenBank/DDBJ whole genome shotgun (WGS) entry which is preliminary data.</text>
</comment>
<accession>A0A0F9VTG3</accession>
<evidence type="ECO:0000256" key="1">
    <source>
        <dbReference type="ARBA" id="ARBA00005715"/>
    </source>
</evidence>
<keyword evidence="2" id="KW-0808">Transferase</keyword>
<keyword evidence="3" id="KW-0547">Nucleotide-binding</keyword>
<evidence type="ECO:0000259" key="8">
    <source>
        <dbReference type="Pfam" id="PF17042"/>
    </source>
</evidence>
<dbReference type="InterPro" id="IPR037051">
    <property type="entry name" value="4-carb_acid_sugar_kinase_N_sf"/>
</dbReference>
<dbReference type="Gene3D" id="3.40.50.10840">
    <property type="entry name" value="Putative sugar-binding, N-terminal domain"/>
    <property type="match status" value="1"/>
</dbReference>
<protein>
    <recommendedName>
        <fullName evidence="10">Four-carbon acid sugar kinase N-terminal domain-containing protein</fullName>
    </recommendedName>
</protein>
<feature type="domain" description="Four-carbon acid sugar kinase nucleotide binding" evidence="8">
    <location>
        <begin position="297"/>
        <end position="385"/>
    </location>
</feature>
<evidence type="ECO:0000256" key="3">
    <source>
        <dbReference type="ARBA" id="ARBA00022741"/>
    </source>
</evidence>
<dbReference type="Pfam" id="PF17042">
    <property type="entry name" value="NBD_C"/>
    <property type="match status" value="1"/>
</dbReference>
<dbReference type="GO" id="GO:0016301">
    <property type="term" value="F:kinase activity"/>
    <property type="evidence" value="ECO:0007669"/>
    <property type="project" value="UniProtKB-KW"/>
</dbReference>
<sequence length="399" mass="42421">MSGCRLAIIADDLSGALDTAAPFAARGADTRVVISLEALAATLEAWQGQWPEVIAVNTESRHLEAEQAVFRVNAAVRLLEQTNAQQWFKKIDSTLRGQVVAECTALREVLGFPLLLAPAVPAQGRTVRDAEVWVDGLPLAATAYQQDARSTPLIGPIDHSFSASGLPLQRYYPGREAPLPSEDCIADAESDEELSALYTLMLDAGGKRAMAGAAGLATAIAQHGFRQNCFGQAQASFRKLDSVNAVLYAVGSRSPRAAGQLQLLRDRAPDLAVIKACSATPLERGHALSACVVVPGEESELTASQVASAMAAQVASITFSWRQNEECLLFLTGGDIAMAVLSALGVGYINVETEWAPGVALGYLDGDQQRRVITKAGGFGDPQLLLRLHRELKFAQTAL</sequence>
<name>A0A0F9VTG3_9ZZZZ</name>
<keyword evidence="4" id="KW-0418">Kinase</keyword>
<dbReference type="InterPro" id="IPR042213">
    <property type="entry name" value="NBD_C_sf"/>
</dbReference>
<dbReference type="EMBL" id="LAZR01000013">
    <property type="protein sequence ID" value="KKO07330.1"/>
    <property type="molecule type" value="Genomic_DNA"/>
</dbReference>
<proteinExistence type="inferred from homology"/>
<dbReference type="Gene3D" id="3.40.980.20">
    <property type="entry name" value="Four-carbon acid sugar kinase, nucleotide binding domain"/>
    <property type="match status" value="1"/>
</dbReference>
<keyword evidence="5" id="KW-0067">ATP-binding</keyword>
<dbReference type="SUPFAM" id="SSF142764">
    <property type="entry name" value="YgbK-like"/>
    <property type="match status" value="1"/>
</dbReference>
<dbReference type="GO" id="GO:0005524">
    <property type="term" value="F:ATP binding"/>
    <property type="evidence" value="ECO:0007669"/>
    <property type="project" value="UniProtKB-KW"/>
</dbReference>
<evidence type="ECO:0000259" key="7">
    <source>
        <dbReference type="Pfam" id="PF07005"/>
    </source>
</evidence>
<reference evidence="9" key="1">
    <citation type="journal article" date="2015" name="Nature">
        <title>Complex archaea that bridge the gap between prokaryotes and eukaryotes.</title>
        <authorList>
            <person name="Spang A."/>
            <person name="Saw J.H."/>
            <person name="Jorgensen S.L."/>
            <person name="Zaremba-Niedzwiedzka K."/>
            <person name="Martijn J."/>
            <person name="Lind A.E."/>
            <person name="van Eijk R."/>
            <person name="Schleper C."/>
            <person name="Guy L."/>
            <person name="Ettema T.J."/>
        </authorList>
    </citation>
    <scope>NUCLEOTIDE SEQUENCE</scope>
</reference>
<dbReference type="Pfam" id="PF07005">
    <property type="entry name" value="SBD_N"/>
    <property type="match status" value="1"/>
</dbReference>
<dbReference type="AlphaFoldDB" id="A0A0F9VTG3"/>
<evidence type="ECO:0000313" key="9">
    <source>
        <dbReference type="EMBL" id="KKO07330.1"/>
    </source>
</evidence>
<feature type="domain" description="Four-carbon acid sugar kinase N-terminal" evidence="7">
    <location>
        <begin position="6"/>
        <end position="149"/>
    </location>
</feature>
<evidence type="ECO:0000256" key="2">
    <source>
        <dbReference type="ARBA" id="ARBA00022679"/>
    </source>
</evidence>
<dbReference type="InterPro" id="IPR031475">
    <property type="entry name" value="NBD_C"/>
</dbReference>
<keyword evidence="6" id="KW-0119">Carbohydrate metabolism</keyword>
<gene>
    <name evidence="9" type="ORF">LCGC14_0058980</name>
</gene>
<dbReference type="InterPro" id="IPR010737">
    <property type="entry name" value="4-carb_acid_sugar_kinase_N"/>
</dbReference>
<evidence type="ECO:0000256" key="6">
    <source>
        <dbReference type="ARBA" id="ARBA00023277"/>
    </source>
</evidence>